<dbReference type="STRING" id="490189.SAMN02927903_01161"/>
<evidence type="ECO:0000313" key="3">
    <source>
        <dbReference type="Proteomes" id="UP000199354"/>
    </source>
</evidence>
<dbReference type="RefSeq" id="WP_091141365.1">
    <property type="nucleotide sequence ID" value="NZ_FMVF01000005.1"/>
</dbReference>
<keyword evidence="3" id="KW-1185">Reference proteome</keyword>
<protein>
    <recommendedName>
        <fullName evidence="4">Beta-lactamase-inhibitor-like, PepSY-like</fullName>
    </recommendedName>
</protein>
<feature type="chain" id="PRO_5011573974" description="Beta-lactamase-inhibitor-like, PepSY-like" evidence="1">
    <location>
        <begin position="21"/>
        <end position="103"/>
    </location>
</feature>
<reference evidence="2 3" key="1">
    <citation type="submission" date="2016-10" db="EMBL/GenBank/DDBJ databases">
        <authorList>
            <person name="de Groot N.N."/>
        </authorList>
    </citation>
    <scope>NUCLEOTIDE SEQUENCE [LARGE SCALE GENOMIC DNA]</scope>
    <source>
        <strain evidence="2 3">CGMCC 1.7031</strain>
    </source>
</reference>
<sequence>MRKLFLVPALVLGFTIAANAQEVTTAKAKTTEKTVAKDQKEYKEIDPVSVNNDALKTVLTKYKGHSIQEAFRAEDGDYKLVLSKDKKNKTVYIAKTGKIIKEA</sequence>
<dbReference type="EMBL" id="FMVF01000005">
    <property type="protein sequence ID" value="SCY34041.1"/>
    <property type="molecule type" value="Genomic_DNA"/>
</dbReference>
<proteinExistence type="predicted"/>
<gene>
    <name evidence="2" type="ORF">SAMN02927903_01161</name>
</gene>
<dbReference type="AlphaFoldDB" id="A0A1G5F4K8"/>
<evidence type="ECO:0008006" key="4">
    <source>
        <dbReference type="Google" id="ProtNLM"/>
    </source>
</evidence>
<dbReference type="Proteomes" id="UP000199354">
    <property type="component" value="Unassembled WGS sequence"/>
</dbReference>
<evidence type="ECO:0000313" key="2">
    <source>
        <dbReference type="EMBL" id="SCY34041.1"/>
    </source>
</evidence>
<organism evidence="2 3">
    <name type="scientific">Flavobacterium caeni</name>
    <dbReference type="NCBI Taxonomy" id="490189"/>
    <lineage>
        <taxon>Bacteria</taxon>
        <taxon>Pseudomonadati</taxon>
        <taxon>Bacteroidota</taxon>
        <taxon>Flavobacteriia</taxon>
        <taxon>Flavobacteriales</taxon>
        <taxon>Flavobacteriaceae</taxon>
        <taxon>Flavobacterium</taxon>
    </lineage>
</organism>
<keyword evidence="1" id="KW-0732">Signal</keyword>
<name>A0A1G5F4K8_9FLAO</name>
<dbReference type="OrthoDB" id="1377133at2"/>
<evidence type="ECO:0000256" key="1">
    <source>
        <dbReference type="SAM" id="SignalP"/>
    </source>
</evidence>
<feature type="signal peptide" evidence="1">
    <location>
        <begin position="1"/>
        <end position="20"/>
    </location>
</feature>
<accession>A0A1G5F4K8</accession>